<evidence type="ECO:0000313" key="12">
    <source>
        <dbReference type="Proteomes" id="UP000636709"/>
    </source>
</evidence>
<evidence type="ECO:0000256" key="9">
    <source>
        <dbReference type="SAM" id="MobiDB-lite"/>
    </source>
</evidence>
<accession>A0A835B7H8</accession>
<dbReference type="Pfam" id="PF01541">
    <property type="entry name" value="GIY-YIG"/>
    <property type="match status" value="1"/>
</dbReference>
<dbReference type="EMBL" id="JACEFO010001972">
    <property type="protein sequence ID" value="KAF8690508.1"/>
    <property type="molecule type" value="Genomic_DNA"/>
</dbReference>
<dbReference type="InterPro" id="IPR050381">
    <property type="entry name" value="SLX1_endonuclease"/>
</dbReference>
<evidence type="ECO:0000256" key="1">
    <source>
        <dbReference type="ARBA" id="ARBA00022722"/>
    </source>
</evidence>
<evidence type="ECO:0000256" key="8">
    <source>
        <dbReference type="HAMAP-Rule" id="MF_03100"/>
    </source>
</evidence>
<keyword evidence="5 8" id="KW-0233">DNA recombination</keyword>
<comment type="subcellular location">
    <subcellularLocation>
        <location evidence="8">Nucleus</location>
    </subcellularLocation>
</comment>
<dbReference type="InterPro" id="IPR027520">
    <property type="entry name" value="Slx1"/>
</dbReference>
<reference evidence="11" key="1">
    <citation type="submission" date="2020-07" db="EMBL/GenBank/DDBJ databases">
        <title>Genome sequence and genetic diversity analysis of an under-domesticated orphan crop, white fonio (Digitaria exilis).</title>
        <authorList>
            <person name="Bennetzen J.L."/>
            <person name="Chen S."/>
            <person name="Ma X."/>
            <person name="Wang X."/>
            <person name="Yssel A.E.J."/>
            <person name="Chaluvadi S.R."/>
            <person name="Johnson M."/>
            <person name="Gangashetty P."/>
            <person name="Hamidou F."/>
            <person name="Sanogo M.D."/>
            <person name="Zwaenepoel A."/>
            <person name="Wallace J."/>
            <person name="Van De Peer Y."/>
            <person name="Van Deynze A."/>
        </authorList>
    </citation>
    <scope>NUCLEOTIDE SEQUENCE</scope>
    <source>
        <tissue evidence="11">Leaves</tissue>
    </source>
</reference>
<dbReference type="Gene3D" id="3.40.1440.10">
    <property type="entry name" value="GIY-YIG endonuclease"/>
    <property type="match status" value="1"/>
</dbReference>
<evidence type="ECO:0000313" key="11">
    <source>
        <dbReference type="EMBL" id="KAF8690508.1"/>
    </source>
</evidence>
<keyword evidence="2 8" id="KW-0255">Endonuclease</keyword>
<keyword evidence="4 8" id="KW-0378">Hydrolase</keyword>
<dbReference type="GO" id="GO:0017108">
    <property type="term" value="F:5'-flap endonuclease activity"/>
    <property type="evidence" value="ECO:0007669"/>
    <property type="project" value="InterPro"/>
</dbReference>
<comment type="caution">
    <text evidence="11">The sequence shown here is derived from an EMBL/GenBank/DDBJ whole genome shotgun (WGS) entry which is preliminary data.</text>
</comment>
<sequence length="391" mass="42435">MVRRGAWRPRRSKASSSAADGDAADNGAEGGRAPPKGQAAAAEGGGGFFCCYLLRSLCPRSRSRTYIGFTVNPRRRIRQHNGEIASGAWRTRRGRPWEMVLCIYGFPTNVAALQVRHAPPRPPFEWAWQHPIESLAVRKAAVEFKSLGGIGSKVKLAYTMLNLPSWENLNLTVNFFSSKNTKFTAGCPALPSQMKTVVCAMEDLQCSTEGPSSEDDDLSQEEPQDQQELSDSPTRDEQSELSWQRPSSDEDDHSERQRLSSVEAQPMGGLTGIAGSDVGEDSTDVFAPIKWSEILDTRTELDEPTTSPRYSWSLSGDDCGTAMEGGLGELSPMLTFGAGSDDADGGHILNGSDVIDLVTPIPVGRLRRRGCVNSICSKIVDLTSSPVVIQL</sequence>
<dbReference type="PANTHER" id="PTHR20208:SF10">
    <property type="entry name" value="STRUCTURE-SPECIFIC ENDONUCLEASE SUBUNIT SLX1"/>
    <property type="match status" value="1"/>
</dbReference>
<dbReference type="EC" id="3.1.-.-" evidence="8"/>
<evidence type="ECO:0000256" key="3">
    <source>
        <dbReference type="ARBA" id="ARBA00022763"/>
    </source>
</evidence>
<dbReference type="HAMAP" id="MF_03100">
    <property type="entry name" value="Endonuc_su_Slx1"/>
    <property type="match status" value="1"/>
</dbReference>
<comment type="similarity">
    <text evidence="8">Belongs to the SLX1 family.</text>
</comment>
<dbReference type="FunFam" id="3.40.1440.10:FF:000005">
    <property type="entry name" value="Structure-specific endonuclease subunit SLX1 homolog"/>
    <property type="match status" value="1"/>
</dbReference>
<feature type="domain" description="GIY-YIG" evidence="10">
    <location>
        <begin position="47"/>
        <end position="132"/>
    </location>
</feature>
<dbReference type="Proteomes" id="UP000636709">
    <property type="component" value="Unassembled WGS sequence"/>
</dbReference>
<comment type="subunit">
    <text evidence="8">Forms a heterodimer with a member of the SLX4 family.</text>
</comment>
<feature type="region of interest" description="Disordered" evidence="9">
    <location>
        <begin position="1"/>
        <end position="39"/>
    </location>
</feature>
<feature type="compositionally biased region" description="Basic residues" evidence="9">
    <location>
        <begin position="1"/>
        <end position="13"/>
    </location>
</feature>
<dbReference type="GO" id="GO:0033557">
    <property type="term" value="C:Slx1-Slx4 complex"/>
    <property type="evidence" value="ECO:0007669"/>
    <property type="project" value="UniProtKB-UniRule"/>
</dbReference>
<evidence type="ECO:0000259" key="10">
    <source>
        <dbReference type="PROSITE" id="PS50164"/>
    </source>
</evidence>
<organism evidence="11 12">
    <name type="scientific">Digitaria exilis</name>
    <dbReference type="NCBI Taxonomy" id="1010633"/>
    <lineage>
        <taxon>Eukaryota</taxon>
        <taxon>Viridiplantae</taxon>
        <taxon>Streptophyta</taxon>
        <taxon>Embryophyta</taxon>
        <taxon>Tracheophyta</taxon>
        <taxon>Spermatophyta</taxon>
        <taxon>Magnoliopsida</taxon>
        <taxon>Liliopsida</taxon>
        <taxon>Poales</taxon>
        <taxon>Poaceae</taxon>
        <taxon>PACMAD clade</taxon>
        <taxon>Panicoideae</taxon>
        <taxon>Panicodae</taxon>
        <taxon>Paniceae</taxon>
        <taxon>Anthephorinae</taxon>
        <taxon>Digitaria</taxon>
    </lineage>
</organism>
<keyword evidence="7 8" id="KW-0539">Nucleus</keyword>
<dbReference type="InterPro" id="IPR000305">
    <property type="entry name" value="GIY-YIG_endonuc"/>
</dbReference>
<feature type="region of interest" description="Disordered" evidence="9">
    <location>
        <begin position="206"/>
        <end position="281"/>
    </location>
</feature>
<gene>
    <name evidence="11" type="ORF">HU200_040866</name>
</gene>
<dbReference type="CDD" id="cd10455">
    <property type="entry name" value="GIY-YIG_SLX1"/>
    <property type="match status" value="1"/>
</dbReference>
<evidence type="ECO:0000256" key="2">
    <source>
        <dbReference type="ARBA" id="ARBA00022759"/>
    </source>
</evidence>
<feature type="compositionally biased region" description="Low complexity" evidence="9">
    <location>
        <begin position="14"/>
        <end position="39"/>
    </location>
</feature>
<keyword evidence="12" id="KW-1185">Reference proteome</keyword>
<dbReference type="GO" id="GO:0008821">
    <property type="term" value="F:crossover junction DNA endonuclease activity"/>
    <property type="evidence" value="ECO:0007669"/>
    <property type="project" value="TreeGrafter"/>
</dbReference>
<comment type="function">
    <text evidence="8">Catalytic subunit of a heterodimeric structure-specific endonuclease that resolves DNA secondary structures generated during DNA repair and recombination. Has endonuclease activity towards branched DNA substrates, introducing single-strand cuts in duplex DNA close to junctions with ss-DNA.</text>
</comment>
<dbReference type="InterPro" id="IPR035901">
    <property type="entry name" value="GIY-YIG_endonuc_sf"/>
</dbReference>
<name>A0A835B7H8_9POAL</name>
<dbReference type="PANTHER" id="PTHR20208">
    <property type="entry name" value="STRUCTURE-SPECIFIC ENDONUCLEASE SUBUNIT SLX1"/>
    <property type="match status" value="1"/>
</dbReference>
<feature type="compositionally biased region" description="Acidic residues" evidence="9">
    <location>
        <begin position="212"/>
        <end position="225"/>
    </location>
</feature>
<evidence type="ECO:0000256" key="6">
    <source>
        <dbReference type="ARBA" id="ARBA00023204"/>
    </source>
</evidence>
<proteinExistence type="inferred from homology"/>
<protein>
    <recommendedName>
        <fullName evidence="8">Structure-specific endonuclease subunit SLX1 homolog</fullName>
        <ecNumber evidence="8">3.1.-.-</ecNumber>
    </recommendedName>
</protein>
<keyword evidence="6 8" id="KW-0234">DNA repair</keyword>
<dbReference type="PROSITE" id="PS50164">
    <property type="entry name" value="GIY_YIG"/>
    <property type="match status" value="1"/>
</dbReference>
<dbReference type="AlphaFoldDB" id="A0A835B7H8"/>
<keyword evidence="3 8" id="KW-0227">DNA damage</keyword>
<dbReference type="GO" id="GO:0000724">
    <property type="term" value="P:double-strand break repair via homologous recombination"/>
    <property type="evidence" value="ECO:0007669"/>
    <property type="project" value="TreeGrafter"/>
</dbReference>
<comment type="cofactor">
    <cofactor evidence="8">
        <name>a divalent metal cation</name>
        <dbReference type="ChEBI" id="CHEBI:60240"/>
    </cofactor>
</comment>
<comment type="caution">
    <text evidence="8">Lacks conserved residue(s) required for the propagation of feature annotation.</text>
</comment>
<evidence type="ECO:0000256" key="4">
    <source>
        <dbReference type="ARBA" id="ARBA00022801"/>
    </source>
</evidence>
<evidence type="ECO:0000256" key="5">
    <source>
        <dbReference type="ARBA" id="ARBA00023172"/>
    </source>
</evidence>
<keyword evidence="1 8" id="KW-0540">Nuclease</keyword>
<dbReference type="OrthoDB" id="24645at2759"/>
<evidence type="ECO:0000256" key="7">
    <source>
        <dbReference type="ARBA" id="ARBA00023242"/>
    </source>
</evidence>